<dbReference type="OrthoDB" id="9809277at2"/>
<name>F4L8A5_HALH1</name>
<keyword evidence="4" id="KW-0732">Signal</keyword>
<keyword evidence="3" id="KW-0624">Polysaccharide degradation</keyword>
<dbReference type="HOGENOM" id="CLU_638996_0_0_10"/>
<dbReference type="eggNOG" id="COG3693">
    <property type="taxonomic scope" value="Bacteria"/>
</dbReference>
<dbReference type="KEGG" id="hhy:Halhy_6800"/>
<dbReference type="SUPFAM" id="SSF51445">
    <property type="entry name" value="(Trans)glycosidases"/>
    <property type="match status" value="1"/>
</dbReference>
<dbReference type="EMBL" id="CP002694">
    <property type="protein sequence ID" value="AEE54613.1"/>
    <property type="molecule type" value="Genomic_DNA"/>
</dbReference>
<evidence type="ECO:0000259" key="5">
    <source>
        <dbReference type="PROSITE" id="PS51760"/>
    </source>
</evidence>
<evidence type="ECO:0000256" key="1">
    <source>
        <dbReference type="ARBA" id="ARBA00022801"/>
    </source>
</evidence>
<dbReference type="AlphaFoldDB" id="F4L8A5"/>
<feature type="chain" id="PRO_5003312663" evidence="4">
    <location>
        <begin position="30"/>
        <end position="429"/>
    </location>
</feature>
<gene>
    <name evidence="6" type="ordered locus">Halhy_6800</name>
</gene>
<geneLocation type="plasmid" evidence="6 7">
    <name>pHALHY03</name>
</geneLocation>
<reference evidence="6 7" key="1">
    <citation type="journal article" date="2011" name="Stand. Genomic Sci.">
        <title>Complete genome sequence of Haliscomenobacter hydrossis type strain (O).</title>
        <authorList>
            <consortium name="US DOE Joint Genome Institute (JGI-PGF)"/>
            <person name="Daligault H."/>
            <person name="Lapidus A."/>
            <person name="Zeytun A."/>
            <person name="Nolan M."/>
            <person name="Lucas S."/>
            <person name="Del Rio T.G."/>
            <person name="Tice H."/>
            <person name="Cheng J.F."/>
            <person name="Tapia R."/>
            <person name="Han C."/>
            <person name="Goodwin L."/>
            <person name="Pitluck S."/>
            <person name="Liolios K."/>
            <person name="Pagani I."/>
            <person name="Ivanova N."/>
            <person name="Huntemann M."/>
            <person name="Mavromatis K."/>
            <person name="Mikhailova N."/>
            <person name="Pati A."/>
            <person name="Chen A."/>
            <person name="Palaniappan K."/>
            <person name="Land M."/>
            <person name="Hauser L."/>
            <person name="Brambilla E.M."/>
            <person name="Rohde M."/>
            <person name="Verbarg S."/>
            <person name="Goker M."/>
            <person name="Bristow J."/>
            <person name="Eisen J.A."/>
            <person name="Markowitz V."/>
            <person name="Hugenholtz P."/>
            <person name="Kyrpides N.C."/>
            <person name="Klenk H.P."/>
            <person name="Woyke T."/>
        </authorList>
    </citation>
    <scope>NUCLEOTIDE SEQUENCE [LARGE SCALE GENOMIC DNA]</scope>
    <source>
        <strain evidence="7">ATCC 27775 / DSM 1100 / LMG 10767 / O</strain>
        <plasmid evidence="7">Plasmid pHALHY03</plasmid>
    </source>
</reference>
<dbReference type="Gene3D" id="3.20.20.80">
    <property type="entry name" value="Glycosidases"/>
    <property type="match status" value="1"/>
</dbReference>
<sequence length="429" mass="48828">MNLQQAQKFTHLRCFVTLGLLALAQGILAQLPAAESLLSNGLNSFEVYGSTAPHALVEEVAVTGQPFTKALRVNTFKQAVDKGNYGLRADINTNLHKGDVLWISFKARCLESTRETGEASFEFRFDQLVNGKYQWPSYLERGVSVGKEWTETSLPFVLPKDVKPADVRLIFKFDTYAQRFELGPVTFLNYGPGVKLSDLPRSFVRYEGSEPDAPWRSAAAERIEKYRKGDLSIKVIDAKGKPVPGAQVAVRMKRNAFNWGTSTNTQRLLDTLRPESKIYRDTLLKYFNQVVLENEMKWSAWTDPHNPHEQTLKGIQWLKAHNIPVRGHVMVWPSFQHSPKIVAELKNDTAALRALVFRHIEEQLSKMKGQFTEWDVVNEPYAHHDWLDLLGKEEMVKWFKAARAGAPGVKLFLNDYTMFHLSITHKSPN</sequence>
<feature type="signal peptide" evidence="4">
    <location>
        <begin position="1"/>
        <end position="29"/>
    </location>
</feature>
<keyword evidence="1 6" id="KW-0378">Hydrolase</keyword>
<proteinExistence type="predicted"/>
<evidence type="ECO:0000313" key="7">
    <source>
        <dbReference type="Proteomes" id="UP000008461"/>
    </source>
</evidence>
<dbReference type="RefSeq" id="WP_013769129.1">
    <property type="nucleotide sequence ID" value="NC_015513.1"/>
</dbReference>
<keyword evidence="7" id="KW-1185">Reference proteome</keyword>
<keyword evidence="2" id="KW-0119">Carbohydrate metabolism</keyword>
<dbReference type="GO" id="GO:0004553">
    <property type="term" value="F:hydrolase activity, hydrolyzing O-glycosyl compounds"/>
    <property type="evidence" value="ECO:0007669"/>
    <property type="project" value="InterPro"/>
</dbReference>
<feature type="domain" description="GH10" evidence="5">
    <location>
        <begin position="262"/>
        <end position="429"/>
    </location>
</feature>
<evidence type="ECO:0000256" key="2">
    <source>
        <dbReference type="ARBA" id="ARBA00023277"/>
    </source>
</evidence>
<keyword evidence="6" id="KW-0614">Plasmid</keyword>
<dbReference type="InterPro" id="IPR044846">
    <property type="entry name" value="GH10"/>
</dbReference>
<evidence type="ECO:0000256" key="4">
    <source>
        <dbReference type="SAM" id="SignalP"/>
    </source>
</evidence>
<evidence type="ECO:0000256" key="3">
    <source>
        <dbReference type="ARBA" id="ARBA00023326"/>
    </source>
</evidence>
<organism evidence="6 7">
    <name type="scientific">Haliscomenobacter hydrossis (strain ATCC 27775 / DSM 1100 / LMG 10767 / O)</name>
    <dbReference type="NCBI Taxonomy" id="760192"/>
    <lineage>
        <taxon>Bacteria</taxon>
        <taxon>Pseudomonadati</taxon>
        <taxon>Bacteroidota</taxon>
        <taxon>Saprospiria</taxon>
        <taxon>Saprospirales</taxon>
        <taxon>Haliscomenobacteraceae</taxon>
        <taxon>Haliscomenobacter</taxon>
    </lineage>
</organism>
<accession>F4L8A5</accession>
<reference key="2">
    <citation type="submission" date="2011-04" db="EMBL/GenBank/DDBJ databases">
        <title>Complete sequence of plasmid 3 of Haliscomenobacter hydrossis DSM 1100.</title>
        <authorList>
            <consortium name="US DOE Joint Genome Institute (JGI-PGF)"/>
            <person name="Lucas S."/>
            <person name="Han J."/>
            <person name="Lapidus A."/>
            <person name="Bruce D."/>
            <person name="Goodwin L."/>
            <person name="Pitluck S."/>
            <person name="Peters L."/>
            <person name="Kyrpides N."/>
            <person name="Mavromatis K."/>
            <person name="Ivanova N."/>
            <person name="Ovchinnikova G."/>
            <person name="Pagani I."/>
            <person name="Daligault H."/>
            <person name="Detter J.C."/>
            <person name="Han C."/>
            <person name="Land M."/>
            <person name="Hauser L."/>
            <person name="Markowitz V."/>
            <person name="Cheng J.-F."/>
            <person name="Hugenholtz P."/>
            <person name="Woyke T."/>
            <person name="Wu D."/>
            <person name="Verbarg S."/>
            <person name="Frueling A."/>
            <person name="Brambilla E."/>
            <person name="Klenk H.-P."/>
            <person name="Eisen J.A."/>
        </authorList>
    </citation>
    <scope>NUCLEOTIDE SEQUENCE</scope>
    <source>
        <strain>DSM 1100</strain>
    </source>
</reference>
<dbReference type="InterPro" id="IPR001000">
    <property type="entry name" value="GH10_dom"/>
</dbReference>
<dbReference type="PANTHER" id="PTHR31490">
    <property type="entry name" value="GLYCOSYL HYDROLASE"/>
    <property type="match status" value="1"/>
</dbReference>
<dbReference type="PANTHER" id="PTHR31490:SF1">
    <property type="entry name" value="ENDO-1,4-BETA-XYLANASE 1"/>
    <property type="match status" value="1"/>
</dbReference>
<protein>
    <submittedName>
        <fullName evidence="6">Glycoside hydrolase family 10</fullName>
    </submittedName>
</protein>
<evidence type="ECO:0000313" key="6">
    <source>
        <dbReference type="EMBL" id="AEE54613.1"/>
    </source>
</evidence>
<dbReference type="GO" id="GO:0000272">
    <property type="term" value="P:polysaccharide catabolic process"/>
    <property type="evidence" value="ECO:0007669"/>
    <property type="project" value="UniProtKB-KW"/>
</dbReference>
<dbReference type="InterPro" id="IPR017853">
    <property type="entry name" value="GH"/>
</dbReference>
<dbReference type="PROSITE" id="PS51760">
    <property type="entry name" value="GH10_2"/>
    <property type="match status" value="1"/>
</dbReference>
<dbReference type="Pfam" id="PF00331">
    <property type="entry name" value="Glyco_hydro_10"/>
    <property type="match status" value="1"/>
</dbReference>
<dbReference type="Proteomes" id="UP000008461">
    <property type="component" value="Plasmid pHALHY03"/>
</dbReference>